<dbReference type="KEGG" id="aalt:CC77DRAFT_1078187"/>
<dbReference type="OMA" id="DINCRMS"/>
<evidence type="ECO:0000313" key="3">
    <source>
        <dbReference type="EMBL" id="OAG16144.1"/>
    </source>
</evidence>
<keyword evidence="4" id="KW-1185">Reference proteome</keyword>
<dbReference type="RefSeq" id="XP_018381565.1">
    <property type="nucleotide sequence ID" value="XM_018529274.1"/>
</dbReference>
<name>A0A177D8S3_ALTAL</name>
<feature type="domain" description="LysM" evidence="2">
    <location>
        <begin position="31"/>
        <end position="77"/>
    </location>
</feature>
<dbReference type="EMBL" id="KV441490">
    <property type="protein sequence ID" value="OAG16144.1"/>
    <property type="molecule type" value="Genomic_DNA"/>
</dbReference>
<accession>A0A177D8S3</accession>
<dbReference type="PROSITE" id="PS51782">
    <property type="entry name" value="LYSM"/>
    <property type="match status" value="1"/>
</dbReference>
<dbReference type="Gene3D" id="3.10.350.10">
    <property type="entry name" value="LysM domain"/>
    <property type="match status" value="1"/>
</dbReference>
<gene>
    <name evidence="3" type="ORF">CC77DRAFT_1078187</name>
</gene>
<sequence>MASLYRSLPLLLQLLAILPVLAEVRCRYNATAPPMVSYYTCTELATKYETSLEKFFLLNPLLDPDCTSIQAGKQYCVSGNVVPTSSDGTCKADSGKSCLGYPGGQCCNSQTWKCGNTK</sequence>
<feature type="signal peptide" evidence="1">
    <location>
        <begin position="1"/>
        <end position="22"/>
    </location>
</feature>
<evidence type="ECO:0000313" key="4">
    <source>
        <dbReference type="Proteomes" id="UP000077248"/>
    </source>
</evidence>
<protein>
    <recommendedName>
        <fullName evidence="2">LysM domain-containing protein</fullName>
    </recommendedName>
</protein>
<dbReference type="STRING" id="5599.A0A177D8S3"/>
<proteinExistence type="predicted"/>
<evidence type="ECO:0000256" key="1">
    <source>
        <dbReference type="SAM" id="SignalP"/>
    </source>
</evidence>
<dbReference type="VEuPathDB" id="FungiDB:CC77DRAFT_1078187"/>
<dbReference type="AlphaFoldDB" id="A0A177D8S3"/>
<reference evidence="3 4" key="1">
    <citation type="submission" date="2016-05" db="EMBL/GenBank/DDBJ databases">
        <title>Comparative analysis of secretome profiles of manganese(II)-oxidizing ascomycete fungi.</title>
        <authorList>
            <consortium name="DOE Joint Genome Institute"/>
            <person name="Zeiner C.A."/>
            <person name="Purvine S.O."/>
            <person name="Zink E.M."/>
            <person name="Wu S."/>
            <person name="Pasa-Tolic L."/>
            <person name="Chaput D.L."/>
            <person name="Haridas S."/>
            <person name="Grigoriev I.V."/>
            <person name="Santelli C.M."/>
            <person name="Hansel C.M."/>
        </authorList>
    </citation>
    <scope>NUCLEOTIDE SEQUENCE [LARGE SCALE GENOMIC DNA]</scope>
    <source>
        <strain evidence="3 4">SRC1lrK2f</strain>
    </source>
</reference>
<dbReference type="InterPro" id="IPR036779">
    <property type="entry name" value="LysM_dom_sf"/>
</dbReference>
<dbReference type="InterPro" id="IPR018392">
    <property type="entry name" value="LysM"/>
</dbReference>
<evidence type="ECO:0000259" key="2">
    <source>
        <dbReference type="PROSITE" id="PS51782"/>
    </source>
</evidence>
<dbReference type="Proteomes" id="UP000077248">
    <property type="component" value="Unassembled WGS sequence"/>
</dbReference>
<dbReference type="GeneID" id="29114868"/>
<keyword evidence="1" id="KW-0732">Signal</keyword>
<feature type="chain" id="PRO_5008059157" description="LysM domain-containing protein" evidence="1">
    <location>
        <begin position="23"/>
        <end position="118"/>
    </location>
</feature>
<organism evidence="3 4">
    <name type="scientific">Alternaria alternata</name>
    <name type="common">Alternaria rot fungus</name>
    <name type="synonym">Torula alternata</name>
    <dbReference type="NCBI Taxonomy" id="5599"/>
    <lineage>
        <taxon>Eukaryota</taxon>
        <taxon>Fungi</taxon>
        <taxon>Dikarya</taxon>
        <taxon>Ascomycota</taxon>
        <taxon>Pezizomycotina</taxon>
        <taxon>Dothideomycetes</taxon>
        <taxon>Pleosporomycetidae</taxon>
        <taxon>Pleosporales</taxon>
        <taxon>Pleosporineae</taxon>
        <taxon>Pleosporaceae</taxon>
        <taxon>Alternaria</taxon>
        <taxon>Alternaria sect. Alternaria</taxon>
        <taxon>Alternaria alternata complex</taxon>
    </lineage>
</organism>